<name>A0A1S2Y5Y6_CICAR</name>
<dbReference type="PANTHER" id="PTHR33676">
    <property type="entry name" value="COLD REGULATED PROTEIN 27"/>
    <property type="match status" value="1"/>
</dbReference>
<dbReference type="Proteomes" id="UP000087171">
    <property type="component" value="Chromosome Ca4"/>
</dbReference>
<accession>A0A1S2Y5Y6</accession>
<dbReference type="AlphaFoldDB" id="A0A1S2Y5Y6"/>
<dbReference type="PANTHER" id="PTHR33676:SF3">
    <property type="entry name" value="COLD-REGULATED PROTEIN 27"/>
    <property type="match status" value="1"/>
</dbReference>
<feature type="compositionally biased region" description="Polar residues" evidence="1">
    <location>
        <begin position="95"/>
        <end position="116"/>
    </location>
</feature>
<feature type="region of interest" description="Disordered" evidence="1">
    <location>
        <begin position="95"/>
        <end position="118"/>
    </location>
</feature>
<keyword evidence="2" id="KW-1185">Reference proteome</keyword>
<dbReference type="eggNOG" id="ENOG502S18J">
    <property type="taxonomic scope" value="Eukaryota"/>
</dbReference>
<evidence type="ECO:0000313" key="3">
    <source>
        <dbReference type="RefSeq" id="XP_004499056.1"/>
    </source>
</evidence>
<dbReference type="RefSeq" id="XP_004499056.1">
    <property type="nucleotide sequence ID" value="XM_004498999.3"/>
</dbReference>
<reference evidence="2" key="1">
    <citation type="journal article" date="2013" name="Nat. Biotechnol.">
        <title>Draft genome sequence of chickpea (Cicer arietinum) provides a resource for trait improvement.</title>
        <authorList>
            <person name="Varshney R.K."/>
            <person name="Song C."/>
            <person name="Saxena R.K."/>
            <person name="Azam S."/>
            <person name="Yu S."/>
            <person name="Sharpe A.G."/>
            <person name="Cannon S."/>
            <person name="Baek J."/>
            <person name="Rosen B.D."/>
            <person name="Tar'an B."/>
            <person name="Millan T."/>
            <person name="Zhang X."/>
            <person name="Ramsay L.D."/>
            <person name="Iwata A."/>
            <person name="Wang Y."/>
            <person name="Nelson W."/>
            <person name="Farmer A.D."/>
            <person name="Gaur P.M."/>
            <person name="Soderlund C."/>
            <person name="Penmetsa R.V."/>
            <person name="Xu C."/>
            <person name="Bharti A.K."/>
            <person name="He W."/>
            <person name="Winter P."/>
            <person name="Zhao S."/>
            <person name="Hane J.K."/>
            <person name="Carrasquilla-Garcia N."/>
            <person name="Condie J.A."/>
            <person name="Upadhyaya H.D."/>
            <person name="Luo M.C."/>
            <person name="Thudi M."/>
            <person name="Gowda C.L."/>
            <person name="Singh N.P."/>
            <person name="Lichtenzveig J."/>
            <person name="Gali K.K."/>
            <person name="Rubio J."/>
            <person name="Nadarajan N."/>
            <person name="Dolezel J."/>
            <person name="Bansal K.C."/>
            <person name="Xu X."/>
            <person name="Edwards D."/>
            <person name="Zhang G."/>
            <person name="Kahl G."/>
            <person name="Gil J."/>
            <person name="Singh K.B."/>
            <person name="Datta S.K."/>
            <person name="Jackson S.A."/>
            <person name="Wang J."/>
            <person name="Cook D.R."/>
        </authorList>
    </citation>
    <scope>NUCLEOTIDE SEQUENCE [LARGE SCALE GENOMIC DNA]</scope>
    <source>
        <strain evidence="2">cv. CDC Frontier</strain>
    </source>
</reference>
<sequence length="173" mass="19978">MEDIRGSEAWTDAKHSMYIKSIEASFVNDLYDSKQTRDSFSSKGKSYQSPTTAQFKVLRGGCWQKMNFERENQEMSRVNGQKDLIGNPWIQHYRCSSKQESATSPTSQRNTISSKSGHLRMRESQLYNNHQNMLSTDTEVSDQNFVDEEVKGEGENISNPKRRKSFDNSCKRQ</sequence>
<organism evidence="2 3">
    <name type="scientific">Cicer arietinum</name>
    <name type="common">Chickpea</name>
    <name type="synonym">Garbanzo</name>
    <dbReference type="NCBI Taxonomy" id="3827"/>
    <lineage>
        <taxon>Eukaryota</taxon>
        <taxon>Viridiplantae</taxon>
        <taxon>Streptophyta</taxon>
        <taxon>Embryophyta</taxon>
        <taxon>Tracheophyta</taxon>
        <taxon>Spermatophyta</taxon>
        <taxon>Magnoliopsida</taxon>
        <taxon>eudicotyledons</taxon>
        <taxon>Gunneridae</taxon>
        <taxon>Pentapetalae</taxon>
        <taxon>rosids</taxon>
        <taxon>fabids</taxon>
        <taxon>Fabales</taxon>
        <taxon>Fabaceae</taxon>
        <taxon>Papilionoideae</taxon>
        <taxon>50 kb inversion clade</taxon>
        <taxon>NPAAA clade</taxon>
        <taxon>Hologalegina</taxon>
        <taxon>IRL clade</taxon>
        <taxon>Cicereae</taxon>
        <taxon>Cicer</taxon>
    </lineage>
</organism>
<dbReference type="KEGG" id="cam:101506002"/>
<gene>
    <name evidence="3" type="primary">LOC101506002</name>
</gene>
<dbReference type="GO" id="GO:0042752">
    <property type="term" value="P:regulation of circadian rhythm"/>
    <property type="evidence" value="ECO:0007669"/>
    <property type="project" value="InterPro"/>
</dbReference>
<reference evidence="3" key="2">
    <citation type="submission" date="2025-08" db="UniProtKB">
        <authorList>
            <consortium name="RefSeq"/>
        </authorList>
    </citation>
    <scope>IDENTIFICATION</scope>
    <source>
        <tissue evidence="3">Etiolated seedlings</tissue>
    </source>
</reference>
<dbReference type="GeneID" id="101506002"/>
<proteinExistence type="predicted"/>
<evidence type="ECO:0000313" key="2">
    <source>
        <dbReference type="Proteomes" id="UP000087171"/>
    </source>
</evidence>
<protein>
    <submittedName>
        <fullName evidence="3">Uncharacterized protein LOC101506002</fullName>
    </submittedName>
</protein>
<dbReference type="STRING" id="3827.A0A1S2Y5Y6"/>
<evidence type="ECO:0000256" key="1">
    <source>
        <dbReference type="SAM" id="MobiDB-lite"/>
    </source>
</evidence>
<dbReference type="GO" id="GO:0009409">
    <property type="term" value="P:response to cold"/>
    <property type="evidence" value="ECO:0007669"/>
    <property type="project" value="InterPro"/>
</dbReference>
<dbReference type="InterPro" id="IPR044678">
    <property type="entry name" value="COR27/28"/>
</dbReference>
<feature type="region of interest" description="Disordered" evidence="1">
    <location>
        <begin position="149"/>
        <end position="173"/>
    </location>
</feature>
<dbReference type="PaxDb" id="3827-XP_004499056.1"/>
<dbReference type="OrthoDB" id="1923282at2759"/>